<protein>
    <submittedName>
        <fullName evidence="1">Uncharacterized protein</fullName>
    </submittedName>
</protein>
<dbReference type="AlphaFoldDB" id="A0A554VQX1"/>
<evidence type="ECO:0000313" key="2">
    <source>
        <dbReference type="Proteomes" id="UP000318833"/>
    </source>
</evidence>
<gene>
    <name evidence="1" type="ORF">FOF46_01955</name>
</gene>
<comment type="caution">
    <text evidence="1">The sequence shown here is derived from an EMBL/GenBank/DDBJ whole genome shotgun (WGS) entry which is preliminary data.</text>
</comment>
<proteinExistence type="predicted"/>
<name>A0A554VQX1_9FLAO</name>
<sequence>MEKRKIGLKKINITKLGISMQYVNGGNDLERASRLGNDCSGGGCVSDIKPCVGTAFKRIDDY</sequence>
<dbReference type="RefSeq" id="WP_109438406.1">
    <property type="nucleotide sequence ID" value="NZ_CANMIK010000027.1"/>
</dbReference>
<organism evidence="1 2">
    <name type="scientific">Aquimarina algiphila</name>
    <dbReference type="NCBI Taxonomy" id="2047982"/>
    <lineage>
        <taxon>Bacteria</taxon>
        <taxon>Pseudomonadati</taxon>
        <taxon>Bacteroidota</taxon>
        <taxon>Flavobacteriia</taxon>
        <taxon>Flavobacteriales</taxon>
        <taxon>Flavobacteriaceae</taxon>
        <taxon>Aquimarina</taxon>
    </lineage>
</organism>
<dbReference type="Proteomes" id="UP000318833">
    <property type="component" value="Unassembled WGS sequence"/>
</dbReference>
<reference evidence="1 2" key="1">
    <citation type="submission" date="2019-07" db="EMBL/GenBank/DDBJ databases">
        <title>The draft genome sequence of Aquimarina algiphila M91.</title>
        <authorList>
            <person name="Meng X."/>
        </authorList>
    </citation>
    <scope>NUCLEOTIDE SEQUENCE [LARGE SCALE GENOMIC DNA]</scope>
    <source>
        <strain evidence="1 2">M91</strain>
    </source>
</reference>
<keyword evidence="2" id="KW-1185">Reference proteome</keyword>
<accession>A0A554VQX1</accession>
<evidence type="ECO:0000313" key="1">
    <source>
        <dbReference type="EMBL" id="TSE11013.1"/>
    </source>
</evidence>
<dbReference type="EMBL" id="VLNR01000003">
    <property type="protein sequence ID" value="TSE11013.1"/>
    <property type="molecule type" value="Genomic_DNA"/>
</dbReference>